<keyword evidence="9" id="KW-1133">Transmembrane helix</keyword>
<feature type="region of interest" description="Disordered" evidence="8">
    <location>
        <begin position="351"/>
        <end position="393"/>
    </location>
</feature>
<dbReference type="PANTHER" id="PTHR43671:SF13">
    <property type="entry name" value="SERINE_THREONINE-PROTEIN KINASE NEK2"/>
    <property type="match status" value="1"/>
</dbReference>
<keyword evidence="3" id="KW-0808">Transferase</keyword>
<evidence type="ECO:0000256" key="4">
    <source>
        <dbReference type="ARBA" id="ARBA00022741"/>
    </source>
</evidence>
<dbReference type="PROSITE" id="PS00108">
    <property type="entry name" value="PROTEIN_KINASE_ST"/>
    <property type="match status" value="1"/>
</dbReference>
<dbReference type="Proteomes" id="UP001370348">
    <property type="component" value="Chromosome"/>
</dbReference>
<dbReference type="EC" id="2.7.11.1" evidence="2"/>
<dbReference type="SMART" id="SM00220">
    <property type="entry name" value="S_TKc"/>
    <property type="match status" value="1"/>
</dbReference>
<proteinExistence type="inferred from homology"/>
<evidence type="ECO:0000256" key="7">
    <source>
        <dbReference type="PROSITE-ProRule" id="PRU10141"/>
    </source>
</evidence>
<dbReference type="PROSITE" id="PS50011">
    <property type="entry name" value="PROTEIN_KINASE_DOM"/>
    <property type="match status" value="1"/>
</dbReference>
<keyword evidence="5 11" id="KW-0418">Kinase</keyword>
<dbReference type="RefSeq" id="WP_394821785.1">
    <property type="nucleotide sequence ID" value="NZ_CP089984.1"/>
</dbReference>
<dbReference type="Pfam" id="PF00069">
    <property type="entry name" value="Pkinase"/>
    <property type="match status" value="1"/>
</dbReference>
<name>A0ABZ2LMP9_9BACT</name>
<dbReference type="PANTHER" id="PTHR43671">
    <property type="entry name" value="SERINE/THREONINE-PROTEIN KINASE NEK"/>
    <property type="match status" value="1"/>
</dbReference>
<evidence type="ECO:0000259" key="10">
    <source>
        <dbReference type="PROSITE" id="PS50011"/>
    </source>
</evidence>
<keyword evidence="12" id="KW-1185">Reference proteome</keyword>
<dbReference type="InterPro" id="IPR011009">
    <property type="entry name" value="Kinase-like_dom_sf"/>
</dbReference>
<dbReference type="PROSITE" id="PS00107">
    <property type="entry name" value="PROTEIN_KINASE_ATP"/>
    <property type="match status" value="1"/>
</dbReference>
<evidence type="ECO:0000256" key="1">
    <source>
        <dbReference type="ARBA" id="ARBA00010886"/>
    </source>
</evidence>
<evidence type="ECO:0000313" key="11">
    <source>
        <dbReference type="EMBL" id="WXB12169.1"/>
    </source>
</evidence>
<dbReference type="InterPro" id="IPR017441">
    <property type="entry name" value="Protein_kinase_ATP_BS"/>
</dbReference>
<evidence type="ECO:0000313" key="12">
    <source>
        <dbReference type="Proteomes" id="UP001370348"/>
    </source>
</evidence>
<dbReference type="EMBL" id="CP089984">
    <property type="protein sequence ID" value="WXB12169.1"/>
    <property type="molecule type" value="Genomic_DNA"/>
</dbReference>
<feature type="transmembrane region" description="Helical" evidence="9">
    <location>
        <begin position="444"/>
        <end position="464"/>
    </location>
</feature>
<feature type="domain" description="Protein kinase" evidence="10">
    <location>
        <begin position="37"/>
        <end position="328"/>
    </location>
</feature>
<evidence type="ECO:0000256" key="6">
    <source>
        <dbReference type="ARBA" id="ARBA00022840"/>
    </source>
</evidence>
<accession>A0ABZ2LMP9</accession>
<dbReference type="InterPro" id="IPR008271">
    <property type="entry name" value="Ser/Thr_kinase_AS"/>
</dbReference>
<dbReference type="SUPFAM" id="SSF56112">
    <property type="entry name" value="Protein kinase-like (PK-like)"/>
    <property type="match status" value="1"/>
</dbReference>
<feature type="region of interest" description="Disordered" evidence="8">
    <location>
        <begin position="528"/>
        <end position="582"/>
    </location>
</feature>
<organism evidence="11 12">
    <name type="scientific">Pendulispora albinea</name>
    <dbReference type="NCBI Taxonomy" id="2741071"/>
    <lineage>
        <taxon>Bacteria</taxon>
        <taxon>Pseudomonadati</taxon>
        <taxon>Myxococcota</taxon>
        <taxon>Myxococcia</taxon>
        <taxon>Myxococcales</taxon>
        <taxon>Sorangiineae</taxon>
        <taxon>Pendulisporaceae</taxon>
        <taxon>Pendulispora</taxon>
    </lineage>
</organism>
<keyword evidence="9" id="KW-0812">Transmembrane</keyword>
<evidence type="ECO:0000256" key="5">
    <source>
        <dbReference type="ARBA" id="ARBA00022777"/>
    </source>
</evidence>
<evidence type="ECO:0000256" key="8">
    <source>
        <dbReference type="SAM" id="MobiDB-lite"/>
    </source>
</evidence>
<keyword evidence="9" id="KW-0472">Membrane</keyword>
<keyword evidence="4 7" id="KW-0547">Nucleotide-binding</keyword>
<evidence type="ECO:0000256" key="3">
    <source>
        <dbReference type="ARBA" id="ARBA00022679"/>
    </source>
</evidence>
<feature type="compositionally biased region" description="Basic and acidic residues" evidence="8">
    <location>
        <begin position="568"/>
        <end position="579"/>
    </location>
</feature>
<evidence type="ECO:0000256" key="9">
    <source>
        <dbReference type="SAM" id="Phobius"/>
    </source>
</evidence>
<evidence type="ECO:0000256" key="2">
    <source>
        <dbReference type="ARBA" id="ARBA00012513"/>
    </source>
</evidence>
<feature type="binding site" evidence="7">
    <location>
        <position position="65"/>
    </location>
    <ligand>
        <name>ATP</name>
        <dbReference type="ChEBI" id="CHEBI:30616"/>
    </ligand>
</feature>
<gene>
    <name evidence="11" type="ORF">LZC94_30485</name>
</gene>
<keyword evidence="6 7" id="KW-0067">ATP-binding</keyword>
<comment type="similarity">
    <text evidence="1">Belongs to the protein kinase superfamily. NEK Ser/Thr protein kinase family. NIMA subfamily.</text>
</comment>
<dbReference type="InterPro" id="IPR000719">
    <property type="entry name" value="Prot_kinase_dom"/>
</dbReference>
<dbReference type="Gene3D" id="1.10.510.10">
    <property type="entry name" value="Transferase(Phosphotransferase) domain 1"/>
    <property type="match status" value="1"/>
</dbReference>
<dbReference type="InterPro" id="IPR050660">
    <property type="entry name" value="NEK_Ser/Thr_kinase"/>
</dbReference>
<protein>
    <recommendedName>
        <fullName evidence="2">non-specific serine/threonine protein kinase</fullName>
        <ecNumber evidence="2">2.7.11.1</ecNumber>
    </recommendedName>
</protein>
<reference evidence="11 12" key="1">
    <citation type="submission" date="2021-12" db="EMBL/GenBank/DDBJ databases">
        <title>Discovery of the Pendulisporaceae a myxobacterial family with distinct sporulation behavior and unique specialized metabolism.</title>
        <authorList>
            <person name="Garcia R."/>
            <person name="Popoff A."/>
            <person name="Bader C.D."/>
            <person name="Loehr J."/>
            <person name="Walesch S."/>
            <person name="Walt C."/>
            <person name="Boldt J."/>
            <person name="Bunk B."/>
            <person name="Haeckl F.J.F.P.J."/>
            <person name="Gunesch A.P."/>
            <person name="Birkelbach J."/>
            <person name="Nuebel U."/>
            <person name="Pietschmann T."/>
            <person name="Bach T."/>
            <person name="Mueller R."/>
        </authorList>
    </citation>
    <scope>NUCLEOTIDE SEQUENCE [LARGE SCALE GENOMIC DNA]</scope>
    <source>
        <strain evidence="11 12">MSr11954</strain>
    </source>
</reference>
<sequence length="708" mass="75375">MAGTDDRRKPSGLAVSTAHGQAAGDYAVGQYVPGPNVTILGVLGRGGFSTVYLVKTQDELLAALKVIHPHLARRSAVANRMIEEAMTIRRIQHPNVVRFLDCGWTADDHFRVYILMERLEGASGRQILQEKGGMLIQHALDVGISLLSGLEAVHAIGIIHRDLKPDNVFVHVAPNGEPFAKLYDFGIQEKQHAGGAAGDDGRARIRTFEGTPAYAAPEQLVGERATVRTDIFAFGTLFFEWLTGEHPQEKALRKDEEGQRGDDLGASHLVHDILYQPAPKLSEYLLVPQRLENVVAKCLETRPDRRYPNVTELRRDLEGIKATLHPDFIKSKKTTQQYLIGAVQAVRQAQASPSATSNERPIAVGPAQSCAPGDSQAEQPRAGDSTVQQRTLPLETPSVAVPVWRTRPAAETPAGGATYPDHAATIVDPALPEVERRAPSRATVAAAVVALVAVLTGVGLGVYVKSRSAKASAMPAVRVSAASAMSAAPGAAALEAPGGVSPLPSQAAVSPPMAATSLAASTMQMISGDLGTSDRSKDKARAKRAPLASTRDPDRPARGTTTASSGDGDAKEPAADTVDRNVPATMTAASAEPAIRQPLEPKGENIDMELQIPAYAIPKAPSSPTPKSETTMPVGLSAADQARKIMLRDPDAARRILEPRVYGPRPVRAEVELLATICRDQKDQTCVTQCKSLLERLSASPSGTEPLR</sequence>
<dbReference type="Gene3D" id="3.30.200.20">
    <property type="entry name" value="Phosphorylase Kinase, domain 1"/>
    <property type="match status" value="1"/>
</dbReference>
<dbReference type="CDD" id="cd14014">
    <property type="entry name" value="STKc_PknB_like"/>
    <property type="match status" value="1"/>
</dbReference>
<dbReference type="GO" id="GO:0016301">
    <property type="term" value="F:kinase activity"/>
    <property type="evidence" value="ECO:0007669"/>
    <property type="project" value="UniProtKB-KW"/>
</dbReference>